<dbReference type="Gene3D" id="3.40.50.10860">
    <property type="entry name" value="Leucine Dehydrogenase, chain A, domain 1"/>
    <property type="match status" value="1"/>
</dbReference>
<feature type="binding site" evidence="4">
    <location>
        <position position="301"/>
    </location>
    <ligand>
        <name>NADP(+)</name>
        <dbReference type="ChEBI" id="CHEBI:58349"/>
    </ligand>
</feature>
<dbReference type="CDD" id="cd01065">
    <property type="entry name" value="NAD_bind_Shikimate_DH"/>
    <property type="match status" value="1"/>
</dbReference>
<dbReference type="GO" id="GO:0004764">
    <property type="term" value="F:shikimate 3-dehydrogenase (NADP+) activity"/>
    <property type="evidence" value="ECO:0007669"/>
    <property type="project" value="UniProtKB-UniRule"/>
</dbReference>
<accession>A0A844Y4C5</accession>
<dbReference type="GO" id="GO:0009073">
    <property type="term" value="P:aromatic amino acid family biosynthetic process"/>
    <property type="evidence" value="ECO:0007669"/>
    <property type="project" value="UniProtKB-KW"/>
</dbReference>
<dbReference type="InterPro" id="IPR036291">
    <property type="entry name" value="NAD(P)-bd_dom_sf"/>
</dbReference>
<comment type="catalytic activity">
    <reaction evidence="4">
        <text>shikimate + NADP(+) = 3-dehydroshikimate + NADPH + H(+)</text>
        <dbReference type="Rhea" id="RHEA:17737"/>
        <dbReference type="ChEBI" id="CHEBI:15378"/>
        <dbReference type="ChEBI" id="CHEBI:16630"/>
        <dbReference type="ChEBI" id="CHEBI:36208"/>
        <dbReference type="ChEBI" id="CHEBI:57783"/>
        <dbReference type="ChEBI" id="CHEBI:58349"/>
        <dbReference type="EC" id="1.1.1.25"/>
    </reaction>
</comment>
<dbReference type="SUPFAM" id="SSF53223">
    <property type="entry name" value="Aminoacid dehydrogenase-like, N-terminal domain"/>
    <property type="match status" value="1"/>
</dbReference>
<keyword evidence="2 4" id="KW-0560">Oxidoreductase</keyword>
<dbReference type="SUPFAM" id="SSF51735">
    <property type="entry name" value="NAD(P)-binding Rossmann-fold domains"/>
    <property type="match status" value="1"/>
</dbReference>
<feature type="binding site" evidence="4">
    <location>
        <position position="114"/>
    </location>
    <ligand>
        <name>shikimate</name>
        <dbReference type="ChEBI" id="CHEBI:36208"/>
    </ligand>
</feature>
<sequence>MAQGFLLRRRVPDRRARRPIVRKHHGRPVHRARYALAASARRAARGRCLALVTIYAEVIGDPIAQSKSPAIHGFWIAKLGLDADYRAHHVTADDLAAYLEERRGDPDWRGCNVTMPHKQAVIPMLDRLEPLARRVGAVNTIVRAPDGALVGRNTDVAGFLEPLRERLKATHYFRMARILGTGGAARAIVAGLADEGFTLVLVGRDTGKAEALLGELDPGGEHHVAPLDHFAKATDFAFDDREGCCDLVINASPLGMRCQPPLEFDWSHAPPGSVAYDIVTDPVETEFLRQARSAGFETIDGLAMLIGQAAAAFTHFFGVEPPREHDAELRERLMA</sequence>
<gene>
    <name evidence="4" type="primary">aroE</name>
    <name evidence="7" type="ORF">GRI42_11425</name>
</gene>
<dbReference type="InterPro" id="IPR013708">
    <property type="entry name" value="Shikimate_DH-bd_N"/>
</dbReference>
<name>A0A844Y4C5_9SPHN</name>
<feature type="binding site" evidence="4">
    <location>
        <position position="278"/>
    </location>
    <ligand>
        <name>NADP(+)</name>
        <dbReference type="ChEBI" id="CHEBI:58349"/>
    </ligand>
</feature>
<dbReference type="HAMAP" id="MF_00222">
    <property type="entry name" value="Shikimate_DH_AroE"/>
    <property type="match status" value="1"/>
</dbReference>
<dbReference type="EMBL" id="WTYF01000004">
    <property type="protein sequence ID" value="MXO51912.1"/>
    <property type="molecule type" value="Genomic_DNA"/>
</dbReference>
<dbReference type="EC" id="1.1.1.25" evidence="4"/>
<dbReference type="Pfam" id="PF18317">
    <property type="entry name" value="SDH_C"/>
    <property type="match status" value="1"/>
</dbReference>
<dbReference type="UniPathway" id="UPA00053">
    <property type="reaction ID" value="UER00087"/>
</dbReference>
<evidence type="ECO:0000313" key="7">
    <source>
        <dbReference type="EMBL" id="MXO51912.1"/>
    </source>
</evidence>
<reference evidence="7 8" key="1">
    <citation type="submission" date="2019-12" db="EMBL/GenBank/DDBJ databases">
        <title>Genomic-based taxomic classification of the family Erythrobacteraceae.</title>
        <authorList>
            <person name="Xu L."/>
        </authorList>
    </citation>
    <scope>NUCLEOTIDE SEQUENCE [LARGE SCALE GENOMIC DNA]</scope>
    <source>
        <strain evidence="7 8">DSM 16225</strain>
    </source>
</reference>
<protein>
    <recommendedName>
        <fullName evidence="4">Shikimate dehydrogenase (NADP(+))</fullName>
        <shortName evidence="4">SDH</shortName>
        <ecNumber evidence="4">1.1.1.25</ecNumber>
    </recommendedName>
</protein>
<proteinExistence type="inferred from homology"/>
<dbReference type="GO" id="GO:0009423">
    <property type="term" value="P:chorismate biosynthetic process"/>
    <property type="evidence" value="ECO:0007669"/>
    <property type="project" value="UniProtKB-UniRule"/>
</dbReference>
<feature type="domain" description="SDH C-terminal" evidence="6">
    <location>
        <begin position="301"/>
        <end position="324"/>
    </location>
</feature>
<comment type="pathway">
    <text evidence="1 4">Metabolic intermediate biosynthesis; chorismate biosynthesis; chorismate from D-erythrose 4-phosphate and phosphoenolpyruvate: step 4/7.</text>
</comment>
<dbReference type="GO" id="GO:0019632">
    <property type="term" value="P:shikimate metabolic process"/>
    <property type="evidence" value="ECO:0007669"/>
    <property type="project" value="TreeGrafter"/>
</dbReference>
<feature type="active site" description="Proton acceptor" evidence="4">
    <location>
        <position position="118"/>
    </location>
</feature>
<dbReference type="Gene3D" id="3.40.50.720">
    <property type="entry name" value="NAD(P)-binding Rossmann-like Domain"/>
    <property type="match status" value="1"/>
</dbReference>
<dbReference type="InterPro" id="IPR046346">
    <property type="entry name" value="Aminoacid_DH-like_N_sf"/>
</dbReference>
<evidence type="ECO:0000259" key="6">
    <source>
        <dbReference type="Pfam" id="PF18317"/>
    </source>
</evidence>
<feature type="binding site" evidence="4">
    <location>
        <position position="139"/>
    </location>
    <ligand>
        <name>shikimate</name>
        <dbReference type="ChEBI" id="CHEBI:36208"/>
    </ligand>
</feature>
<feature type="binding site" evidence="4">
    <location>
        <position position="308"/>
    </location>
    <ligand>
        <name>shikimate</name>
        <dbReference type="ChEBI" id="CHEBI:36208"/>
    </ligand>
</feature>
<evidence type="ECO:0000256" key="1">
    <source>
        <dbReference type="ARBA" id="ARBA00004871"/>
    </source>
</evidence>
<comment type="similarity">
    <text evidence="4">Belongs to the shikimate dehydrogenase family.</text>
</comment>
<dbReference type="InterPro" id="IPR041121">
    <property type="entry name" value="SDH_C"/>
</dbReference>
<dbReference type="GO" id="GO:0050661">
    <property type="term" value="F:NADP binding"/>
    <property type="evidence" value="ECO:0007669"/>
    <property type="project" value="TreeGrafter"/>
</dbReference>
<dbReference type="OrthoDB" id="9792692at2"/>
<evidence type="ECO:0000256" key="2">
    <source>
        <dbReference type="ARBA" id="ARBA00023002"/>
    </source>
</evidence>
<keyword evidence="8" id="KW-1185">Reference proteome</keyword>
<evidence type="ECO:0000259" key="5">
    <source>
        <dbReference type="Pfam" id="PF08501"/>
    </source>
</evidence>
<dbReference type="Pfam" id="PF08501">
    <property type="entry name" value="Shikimate_dh_N"/>
    <property type="match status" value="1"/>
</dbReference>
<comment type="caution">
    <text evidence="7">The sequence shown here is derived from an EMBL/GenBank/DDBJ whole genome shotgun (WGS) entry which is preliminary data.</text>
</comment>
<feature type="binding site" evidence="4">
    <location>
        <begin position="66"/>
        <end position="68"/>
    </location>
    <ligand>
        <name>shikimate</name>
        <dbReference type="ChEBI" id="CHEBI:36208"/>
    </ligand>
</feature>
<comment type="caution">
    <text evidence="4">Lacks conserved residue(s) required for the propagation of feature annotation.</text>
</comment>
<evidence type="ECO:0000313" key="8">
    <source>
        <dbReference type="Proteomes" id="UP000444185"/>
    </source>
</evidence>
<dbReference type="GO" id="GO:0008652">
    <property type="term" value="P:amino acid biosynthetic process"/>
    <property type="evidence" value="ECO:0007669"/>
    <property type="project" value="UniProtKB-KW"/>
</dbReference>
<dbReference type="PANTHER" id="PTHR21089">
    <property type="entry name" value="SHIKIMATE DEHYDROGENASE"/>
    <property type="match status" value="1"/>
</dbReference>
<comment type="subunit">
    <text evidence="4">Homodimer.</text>
</comment>
<keyword evidence="4" id="KW-0521">NADP</keyword>
<keyword evidence="4" id="KW-0028">Amino-acid biosynthesis</keyword>
<dbReference type="GO" id="GO:0005829">
    <property type="term" value="C:cytosol"/>
    <property type="evidence" value="ECO:0007669"/>
    <property type="project" value="TreeGrafter"/>
</dbReference>
<dbReference type="Proteomes" id="UP000444185">
    <property type="component" value="Unassembled WGS sequence"/>
</dbReference>
<feature type="binding site" evidence="4">
    <location>
        <position position="155"/>
    </location>
    <ligand>
        <name>shikimate</name>
        <dbReference type="ChEBI" id="CHEBI:36208"/>
    </ligand>
</feature>
<organism evidence="7 8">
    <name type="scientific">Qipengyuania gaetbuli</name>
    <dbReference type="NCBI Taxonomy" id="266952"/>
    <lineage>
        <taxon>Bacteria</taxon>
        <taxon>Pseudomonadati</taxon>
        <taxon>Pseudomonadota</taxon>
        <taxon>Alphaproteobacteria</taxon>
        <taxon>Sphingomonadales</taxon>
        <taxon>Erythrobacteraceae</taxon>
        <taxon>Qipengyuania</taxon>
    </lineage>
</organism>
<feature type="domain" description="Shikimate dehydrogenase substrate binding N-terminal" evidence="5">
    <location>
        <begin position="58"/>
        <end position="141"/>
    </location>
</feature>
<dbReference type="AlphaFoldDB" id="A0A844Y4C5"/>
<evidence type="ECO:0000256" key="4">
    <source>
        <dbReference type="HAMAP-Rule" id="MF_00222"/>
    </source>
</evidence>
<comment type="function">
    <text evidence="4">Involved in the biosynthesis of the chorismate, which leads to the biosynthesis of aromatic amino acids. Catalyzes the reversible NADPH linked reduction of 3-dehydroshikimate (DHSA) to yield shikimate (SA).</text>
</comment>
<dbReference type="PANTHER" id="PTHR21089:SF1">
    <property type="entry name" value="BIFUNCTIONAL 3-DEHYDROQUINATE DEHYDRATASE_SHIKIMATE DEHYDROGENASE, CHLOROPLASTIC"/>
    <property type="match status" value="1"/>
</dbReference>
<dbReference type="InterPro" id="IPR022893">
    <property type="entry name" value="Shikimate_DH_fam"/>
</dbReference>
<keyword evidence="3 4" id="KW-0057">Aromatic amino acid biosynthesis</keyword>
<evidence type="ECO:0000256" key="3">
    <source>
        <dbReference type="ARBA" id="ARBA00023141"/>
    </source>
</evidence>